<gene>
    <name evidence="1" type="ORF">MVI01_34640</name>
</gene>
<dbReference type="EMBL" id="BJVY01000018">
    <property type="protein sequence ID" value="GEL71680.1"/>
    <property type="molecule type" value="Genomic_DNA"/>
</dbReference>
<sequence>MTVNWGAAFRSGARAPDTLCPPVTERSVEEVRGWLAWDAARRGAGRSGKPKYRYMSSNMD</sequence>
<proteinExistence type="predicted"/>
<name>A0A511HDR4_9BACT</name>
<dbReference type="Proteomes" id="UP000321224">
    <property type="component" value="Unassembled WGS sequence"/>
</dbReference>
<accession>A0A511HDR4</accession>
<comment type="caution">
    <text evidence="1">The sequence shown here is derived from an EMBL/GenBank/DDBJ whole genome shotgun (WGS) entry which is preliminary data.</text>
</comment>
<protein>
    <submittedName>
        <fullName evidence="1">Uncharacterized protein</fullName>
    </submittedName>
</protein>
<organism evidence="1 2">
    <name type="scientific">Myxococcus virescens</name>
    <dbReference type="NCBI Taxonomy" id="83456"/>
    <lineage>
        <taxon>Bacteria</taxon>
        <taxon>Pseudomonadati</taxon>
        <taxon>Myxococcota</taxon>
        <taxon>Myxococcia</taxon>
        <taxon>Myxococcales</taxon>
        <taxon>Cystobacterineae</taxon>
        <taxon>Myxococcaceae</taxon>
        <taxon>Myxococcus</taxon>
    </lineage>
</organism>
<dbReference type="RefSeq" id="WP_186817835.1">
    <property type="nucleotide sequence ID" value="NZ_BJVY01000018.1"/>
</dbReference>
<reference evidence="1 2" key="1">
    <citation type="submission" date="2019-07" db="EMBL/GenBank/DDBJ databases">
        <title>Whole genome shotgun sequence of Myxococcus virescens NBRC 100334.</title>
        <authorList>
            <person name="Hosoyama A."/>
            <person name="Uohara A."/>
            <person name="Ohji S."/>
            <person name="Ichikawa N."/>
        </authorList>
    </citation>
    <scope>NUCLEOTIDE SEQUENCE [LARGE SCALE GENOMIC DNA]</scope>
    <source>
        <strain evidence="1 2">NBRC 100334</strain>
    </source>
</reference>
<evidence type="ECO:0000313" key="1">
    <source>
        <dbReference type="EMBL" id="GEL71680.1"/>
    </source>
</evidence>
<dbReference type="AlphaFoldDB" id="A0A511HDR4"/>
<evidence type="ECO:0000313" key="2">
    <source>
        <dbReference type="Proteomes" id="UP000321224"/>
    </source>
</evidence>